<dbReference type="InterPro" id="IPR050466">
    <property type="entry name" value="Carboxylest/Gibb_receptor"/>
</dbReference>
<protein>
    <recommendedName>
        <fullName evidence="2">Alpha/beta hydrolase fold-3 domain-containing protein</fullName>
    </recommendedName>
</protein>
<evidence type="ECO:0000259" key="2">
    <source>
        <dbReference type="Pfam" id="PF07859"/>
    </source>
</evidence>
<proteinExistence type="inferred from homology"/>
<reference evidence="3 4" key="1">
    <citation type="submission" date="2024-01" db="EMBL/GenBank/DDBJ databases">
        <title>The genomes of 5 underutilized Papilionoideae crops provide insights into root nodulation and disease resistanc.</title>
        <authorList>
            <person name="Jiang F."/>
        </authorList>
    </citation>
    <scope>NUCLEOTIDE SEQUENCE [LARGE SCALE GENOMIC DNA]</scope>
    <source>
        <strain evidence="3">LVBAO_FW01</strain>
        <tissue evidence="3">Leaves</tissue>
    </source>
</reference>
<dbReference type="Pfam" id="PF07859">
    <property type="entry name" value="Abhydrolase_3"/>
    <property type="match status" value="1"/>
</dbReference>
<evidence type="ECO:0000313" key="3">
    <source>
        <dbReference type="EMBL" id="KAK7308187.1"/>
    </source>
</evidence>
<gene>
    <name evidence="3" type="ORF">VNO77_41787</name>
</gene>
<feature type="domain" description="Alpha/beta hydrolase fold-3" evidence="2">
    <location>
        <begin position="90"/>
        <end position="316"/>
    </location>
</feature>
<evidence type="ECO:0000256" key="1">
    <source>
        <dbReference type="ARBA" id="ARBA00010515"/>
    </source>
</evidence>
<dbReference type="EMBL" id="JAYMYQ010000010">
    <property type="protein sequence ID" value="KAK7308187.1"/>
    <property type="molecule type" value="Genomic_DNA"/>
</dbReference>
<dbReference type="AlphaFoldDB" id="A0AAN9JZV6"/>
<dbReference type="Gene3D" id="3.40.50.1820">
    <property type="entry name" value="alpha/beta hydrolase"/>
    <property type="match status" value="1"/>
</dbReference>
<dbReference type="PANTHER" id="PTHR23024:SF384">
    <property type="entry name" value="2-HYDROXYISOFLAVANONE DEHYDRATASE"/>
    <property type="match status" value="1"/>
</dbReference>
<dbReference type="GO" id="GO:0016787">
    <property type="term" value="F:hydrolase activity"/>
    <property type="evidence" value="ECO:0007669"/>
    <property type="project" value="InterPro"/>
</dbReference>
<comment type="similarity">
    <text evidence="1">Belongs to the 'GDXG' lipolytic enzyme family.</text>
</comment>
<accession>A0AAN9JZV6</accession>
<name>A0AAN9JZV6_CANGL</name>
<dbReference type="Proteomes" id="UP001367508">
    <property type="component" value="Unassembled WGS sequence"/>
</dbReference>
<dbReference type="SUPFAM" id="SSF53474">
    <property type="entry name" value="alpha/beta-Hydrolases"/>
    <property type="match status" value="1"/>
</dbReference>
<dbReference type="PANTHER" id="PTHR23024">
    <property type="entry name" value="ARYLACETAMIDE DEACETYLASE"/>
    <property type="match status" value="1"/>
</dbReference>
<organism evidence="3 4">
    <name type="scientific">Canavalia gladiata</name>
    <name type="common">Sword bean</name>
    <name type="synonym">Dolichos gladiatus</name>
    <dbReference type="NCBI Taxonomy" id="3824"/>
    <lineage>
        <taxon>Eukaryota</taxon>
        <taxon>Viridiplantae</taxon>
        <taxon>Streptophyta</taxon>
        <taxon>Embryophyta</taxon>
        <taxon>Tracheophyta</taxon>
        <taxon>Spermatophyta</taxon>
        <taxon>Magnoliopsida</taxon>
        <taxon>eudicotyledons</taxon>
        <taxon>Gunneridae</taxon>
        <taxon>Pentapetalae</taxon>
        <taxon>rosids</taxon>
        <taxon>fabids</taxon>
        <taxon>Fabales</taxon>
        <taxon>Fabaceae</taxon>
        <taxon>Papilionoideae</taxon>
        <taxon>50 kb inversion clade</taxon>
        <taxon>NPAAA clade</taxon>
        <taxon>indigoferoid/millettioid clade</taxon>
        <taxon>Phaseoleae</taxon>
        <taxon>Canavalia</taxon>
    </lineage>
</organism>
<keyword evidence="4" id="KW-1185">Reference proteome</keyword>
<comment type="caution">
    <text evidence="3">The sequence shown here is derived from an EMBL/GenBank/DDBJ whole genome shotgun (WGS) entry which is preliminary data.</text>
</comment>
<evidence type="ECO:0000313" key="4">
    <source>
        <dbReference type="Proteomes" id="UP001367508"/>
    </source>
</evidence>
<dbReference type="InterPro" id="IPR013094">
    <property type="entry name" value="AB_hydrolase_3"/>
</dbReference>
<dbReference type="InterPro" id="IPR029058">
    <property type="entry name" value="AB_hydrolase_fold"/>
</dbReference>
<sequence length="338" mass="37201">MLEMASTTGSISTNQNTKYIVSQVPPFIYVYNDGSIERPKDYPRTPPSPEDPATGVSSKDILFSMNPLLSARLFLPKITQSDHNQKLSILVYFHGGSFCCESTFAVHVTKYCNCVASQANVIMVSIEHRKAPEHFLPAAYNDCWAGLTWVASHATPNPTIRDPWLIKHGDFTKIFIGGDSSGGNLVHNVAMRAGVEALPGGVKVHGAYLNHPSFWGSNPIGSEPVIGFGETPQSLVWSFAYPDAPGGLDNPMINPLAPGAPSLATLGCSKMLVTVAGKDYLHFRDRAVLYYEAVKASGWKGEVELFEQEEEDHVYYMYDLETEQAKRLIKIVANFLRQ</sequence>